<gene>
    <name evidence="2" type="ORF">CEE69_22280</name>
</gene>
<keyword evidence="3" id="KW-1185">Reference proteome</keyword>
<proteinExistence type="predicted"/>
<comment type="caution">
    <text evidence="2">The sequence shown here is derived from an EMBL/GenBank/DDBJ whole genome shotgun (WGS) entry which is preliminary data.</text>
</comment>
<dbReference type="EMBL" id="NIZW01000019">
    <property type="protein sequence ID" value="PHQ33188.1"/>
    <property type="molecule type" value="Genomic_DNA"/>
</dbReference>
<protein>
    <submittedName>
        <fullName evidence="2">Uncharacterized protein</fullName>
    </submittedName>
</protein>
<name>A0A2G1W2C6_9BACT</name>
<organism evidence="2 3">
    <name type="scientific">Rhodopirellula bahusiensis</name>
    <dbReference type="NCBI Taxonomy" id="2014065"/>
    <lineage>
        <taxon>Bacteria</taxon>
        <taxon>Pseudomonadati</taxon>
        <taxon>Planctomycetota</taxon>
        <taxon>Planctomycetia</taxon>
        <taxon>Pirellulales</taxon>
        <taxon>Pirellulaceae</taxon>
        <taxon>Rhodopirellula</taxon>
    </lineage>
</organism>
<sequence length="165" mass="17493">MPDTYPASITITQAGAPLADATVVLYPEDSTLTRWPVGGTTDEQGTATLMTSTQYEGAPAGKFKVIVSKSVTEGDPYPKHPGQGATREEINDYDRALKTGKFEVFKVVAEEYRTAGTTPLSVEVASSGDNMFSEDLGDAVKEIDVQASATSKGDESYVPMDGTAE</sequence>
<feature type="region of interest" description="Disordered" evidence="1">
    <location>
        <begin position="146"/>
        <end position="165"/>
    </location>
</feature>
<evidence type="ECO:0000313" key="2">
    <source>
        <dbReference type="EMBL" id="PHQ33188.1"/>
    </source>
</evidence>
<evidence type="ECO:0000256" key="1">
    <source>
        <dbReference type="SAM" id="MobiDB-lite"/>
    </source>
</evidence>
<reference evidence="2 3" key="1">
    <citation type="submission" date="2017-06" db="EMBL/GenBank/DDBJ databases">
        <title>Description of Rhodopirellula bahusiensis sp. nov.</title>
        <authorList>
            <person name="Kizina J."/>
            <person name="Harder J."/>
        </authorList>
    </citation>
    <scope>NUCLEOTIDE SEQUENCE [LARGE SCALE GENOMIC DNA]</scope>
    <source>
        <strain evidence="2 3">SWK21</strain>
    </source>
</reference>
<accession>A0A2G1W2C6</accession>
<dbReference type="Proteomes" id="UP000225740">
    <property type="component" value="Unassembled WGS sequence"/>
</dbReference>
<dbReference type="AlphaFoldDB" id="A0A2G1W2C6"/>
<evidence type="ECO:0000313" key="3">
    <source>
        <dbReference type="Proteomes" id="UP000225740"/>
    </source>
</evidence>